<evidence type="ECO:0000313" key="1">
    <source>
        <dbReference type="EMBL" id="CAG8656803.1"/>
    </source>
</evidence>
<evidence type="ECO:0000313" key="2">
    <source>
        <dbReference type="Proteomes" id="UP000789572"/>
    </source>
</evidence>
<reference evidence="1" key="1">
    <citation type="submission" date="2021-06" db="EMBL/GenBank/DDBJ databases">
        <authorList>
            <person name="Kallberg Y."/>
            <person name="Tangrot J."/>
            <person name="Rosling A."/>
        </authorList>
    </citation>
    <scope>NUCLEOTIDE SEQUENCE</scope>
    <source>
        <strain evidence="1">IA702</strain>
    </source>
</reference>
<name>A0A9N9DXV1_9GLOM</name>
<feature type="non-terminal residue" evidence="1">
    <location>
        <position position="1"/>
    </location>
</feature>
<keyword evidence="2" id="KW-1185">Reference proteome</keyword>
<gene>
    <name evidence="1" type="ORF">POCULU_LOCUS10244</name>
</gene>
<sequence length="75" mass="8830">FAILCPYYYYYYMQNGQYLQSRALSSTLIGLYDPPHNSIDEKSSTHVLPLNGECRYIVQCLFVKSHARRDIQYNV</sequence>
<dbReference type="AlphaFoldDB" id="A0A9N9DXV1"/>
<protein>
    <submittedName>
        <fullName evidence="1">4150_t:CDS:1</fullName>
    </submittedName>
</protein>
<proteinExistence type="predicted"/>
<comment type="caution">
    <text evidence="1">The sequence shown here is derived from an EMBL/GenBank/DDBJ whole genome shotgun (WGS) entry which is preliminary data.</text>
</comment>
<organism evidence="1 2">
    <name type="scientific">Paraglomus occultum</name>
    <dbReference type="NCBI Taxonomy" id="144539"/>
    <lineage>
        <taxon>Eukaryota</taxon>
        <taxon>Fungi</taxon>
        <taxon>Fungi incertae sedis</taxon>
        <taxon>Mucoromycota</taxon>
        <taxon>Glomeromycotina</taxon>
        <taxon>Glomeromycetes</taxon>
        <taxon>Paraglomerales</taxon>
        <taxon>Paraglomeraceae</taxon>
        <taxon>Paraglomus</taxon>
    </lineage>
</organism>
<dbReference type="EMBL" id="CAJVPJ010004916">
    <property type="protein sequence ID" value="CAG8656803.1"/>
    <property type="molecule type" value="Genomic_DNA"/>
</dbReference>
<dbReference type="Proteomes" id="UP000789572">
    <property type="component" value="Unassembled WGS sequence"/>
</dbReference>
<accession>A0A9N9DXV1</accession>